<keyword evidence="2" id="KW-0472">Membrane</keyword>
<feature type="transmembrane region" description="Helical" evidence="2">
    <location>
        <begin position="267"/>
        <end position="286"/>
    </location>
</feature>
<feature type="transmembrane region" description="Helical" evidence="2">
    <location>
        <begin position="161"/>
        <end position="176"/>
    </location>
</feature>
<evidence type="ECO:0000256" key="1">
    <source>
        <dbReference type="SAM" id="MobiDB-lite"/>
    </source>
</evidence>
<dbReference type="AlphaFoldDB" id="A0A537IJF4"/>
<sequence length="435" mass="48122">MRLATAAVVLIAVVLLLGYEIPPVPTWFYVLAWYPTLVILDEVVVLLGGESLLAPPRELVAMLWWSAVIWLLFEAINFRLRDWYYVFLPAGRLERWVGITVSLATVVPAVLLPERVLDRLRVWRDLRSRSFTLEPRHLEIAGWVGWGLLAAVLAFPRYLYPLTWGAVWLIAEPLLYRREPERSLFGDLARGSWERIARLLAAGLFAGVLWESFNAVARGRWIYTVPFLEDWKIFEMPLVGFLGFPFFALEVWSLYHLLAAHTTRRTLLGSGAFVLLVLTGIDHWTVSSTTPALRDLPGVTNGVISRLRAAGWESVFRVARSPVAELAYRANLSPEDARAAHEAARLVTLRGIGTAHAAALIGGGFASIEELASSDPDSVWRTVRGGGSGGGGGGGARPTLPEVRVWVRAAQRQALPTPPPAPVQPSTHAPARRRS</sequence>
<feature type="region of interest" description="Disordered" evidence="1">
    <location>
        <begin position="410"/>
        <end position="435"/>
    </location>
</feature>
<reference evidence="4 5" key="1">
    <citation type="journal article" date="2019" name="Nat. Microbiol.">
        <title>Mediterranean grassland soil C-N compound turnover is dependent on rainfall and depth, and is mediated by genomically divergent microorganisms.</title>
        <authorList>
            <person name="Diamond S."/>
            <person name="Andeer P.F."/>
            <person name="Li Z."/>
            <person name="Crits-Christoph A."/>
            <person name="Burstein D."/>
            <person name="Anantharaman K."/>
            <person name="Lane K.R."/>
            <person name="Thomas B.C."/>
            <person name="Pan C."/>
            <person name="Northen T.R."/>
            <person name="Banfield J.F."/>
        </authorList>
    </citation>
    <scope>NUCLEOTIDE SEQUENCE [LARGE SCALE GENOMIC DNA]</scope>
    <source>
        <strain evidence="4">NP_8</strain>
    </source>
</reference>
<evidence type="ECO:0000313" key="5">
    <source>
        <dbReference type="Proteomes" id="UP000318834"/>
    </source>
</evidence>
<feature type="transmembrane region" description="Helical" evidence="2">
    <location>
        <begin position="96"/>
        <end position="117"/>
    </location>
</feature>
<dbReference type="Proteomes" id="UP000318834">
    <property type="component" value="Unassembled WGS sequence"/>
</dbReference>
<evidence type="ECO:0000256" key="2">
    <source>
        <dbReference type="SAM" id="Phobius"/>
    </source>
</evidence>
<name>A0A537IJF4_9BACT</name>
<accession>A0A537IJF4</accession>
<keyword evidence="2" id="KW-1133">Transmembrane helix</keyword>
<feature type="domain" description="DUF4332" evidence="3">
    <location>
        <begin position="306"/>
        <end position="411"/>
    </location>
</feature>
<organism evidence="4 5">
    <name type="scientific">Candidatus Segetimicrobium genomatis</name>
    <dbReference type="NCBI Taxonomy" id="2569760"/>
    <lineage>
        <taxon>Bacteria</taxon>
        <taxon>Bacillati</taxon>
        <taxon>Candidatus Sysuimicrobiota</taxon>
        <taxon>Candidatus Sysuimicrobiia</taxon>
        <taxon>Candidatus Sysuimicrobiales</taxon>
        <taxon>Candidatus Segetimicrobiaceae</taxon>
        <taxon>Candidatus Segetimicrobium</taxon>
    </lineage>
</organism>
<evidence type="ECO:0000259" key="3">
    <source>
        <dbReference type="Pfam" id="PF14229"/>
    </source>
</evidence>
<keyword evidence="2" id="KW-0812">Transmembrane</keyword>
<feature type="transmembrane region" description="Helical" evidence="2">
    <location>
        <begin position="196"/>
        <end position="213"/>
    </location>
</feature>
<proteinExistence type="predicted"/>
<gene>
    <name evidence="4" type="ORF">E6H05_12540</name>
</gene>
<dbReference type="Gene3D" id="1.10.150.20">
    <property type="entry name" value="5' to 3' exonuclease, C-terminal subdomain"/>
    <property type="match status" value="1"/>
</dbReference>
<feature type="transmembrane region" description="Helical" evidence="2">
    <location>
        <begin position="233"/>
        <end position="255"/>
    </location>
</feature>
<feature type="transmembrane region" description="Helical" evidence="2">
    <location>
        <begin position="59"/>
        <end position="76"/>
    </location>
</feature>
<dbReference type="Pfam" id="PF14229">
    <property type="entry name" value="DUF4332"/>
    <property type="match status" value="1"/>
</dbReference>
<evidence type="ECO:0000313" key="4">
    <source>
        <dbReference type="EMBL" id="TMI71448.1"/>
    </source>
</evidence>
<dbReference type="EMBL" id="VBAP01000112">
    <property type="protein sequence ID" value="TMI71448.1"/>
    <property type="molecule type" value="Genomic_DNA"/>
</dbReference>
<protein>
    <submittedName>
        <fullName evidence="4">DUF4332 domain-containing protein</fullName>
    </submittedName>
</protein>
<comment type="caution">
    <text evidence="4">The sequence shown here is derived from an EMBL/GenBank/DDBJ whole genome shotgun (WGS) entry which is preliminary data.</text>
</comment>
<dbReference type="InterPro" id="IPR025567">
    <property type="entry name" value="DUF4332"/>
</dbReference>